<dbReference type="InterPro" id="IPR014746">
    <property type="entry name" value="Gln_synth/guanido_kin_cat_dom"/>
</dbReference>
<dbReference type="GO" id="GO:0070681">
    <property type="term" value="P:glutaminyl-tRNAGln biosynthesis via transamidation"/>
    <property type="evidence" value="ECO:0007669"/>
    <property type="project" value="TreeGrafter"/>
</dbReference>
<comment type="function">
    <text evidence="7 10">Allows the formation of correctly charged Asn-tRNA(Asn) or Gln-tRNA(Gln) through the transamidation of misacylated Asp-tRNA(Asn) or Glu-tRNA(Gln) in organisms which lack either or both of asparaginyl-tRNA or glutaminyl-tRNA synthetases. The reaction takes place in the presence of glutamine and ATP through an activated phospho-Asp-tRNA(Asn) or phospho-Glu-tRNA(Gln).</text>
</comment>
<dbReference type="NCBIfam" id="NF004014">
    <property type="entry name" value="PRK05477.1-4"/>
    <property type="match status" value="1"/>
</dbReference>
<dbReference type="Proteomes" id="UP000233417">
    <property type="component" value="Unassembled WGS sequence"/>
</dbReference>
<dbReference type="FunFam" id="1.10.10.410:FF:000001">
    <property type="entry name" value="Aspartyl/glutamyl-tRNA(Asn/Gln) amidotransferase subunit B"/>
    <property type="match status" value="1"/>
</dbReference>
<comment type="subunit">
    <text evidence="2 10">Heterotrimer of A, B and C subunits.</text>
</comment>
<dbReference type="InterPro" id="IPR017959">
    <property type="entry name" value="Asn/Gln-tRNA_amidoTrfase_suB/E"/>
</dbReference>
<feature type="domain" description="Asn/Gln amidotransferase" evidence="11">
    <location>
        <begin position="351"/>
        <end position="505"/>
    </location>
</feature>
<dbReference type="GO" id="GO:0016740">
    <property type="term" value="F:transferase activity"/>
    <property type="evidence" value="ECO:0007669"/>
    <property type="project" value="UniProtKB-KW"/>
</dbReference>
<name>A0A2N2F3J9_9BACT</name>
<dbReference type="InterPro" id="IPR042114">
    <property type="entry name" value="GatB_C_1"/>
</dbReference>
<evidence type="ECO:0000256" key="9">
    <source>
        <dbReference type="ARBA" id="ARBA00047913"/>
    </source>
</evidence>
<evidence type="ECO:0000259" key="11">
    <source>
        <dbReference type="SMART" id="SM00845"/>
    </source>
</evidence>
<accession>A0A2N2F3J9</accession>
<dbReference type="NCBIfam" id="TIGR00133">
    <property type="entry name" value="gatB"/>
    <property type="match status" value="1"/>
</dbReference>
<dbReference type="EMBL" id="PHAO01000001">
    <property type="protein sequence ID" value="PKN02772.1"/>
    <property type="molecule type" value="Genomic_DNA"/>
</dbReference>
<evidence type="ECO:0000256" key="10">
    <source>
        <dbReference type="HAMAP-Rule" id="MF_00121"/>
    </source>
</evidence>
<protein>
    <recommendedName>
        <fullName evidence="10">Aspartyl/glutamyl-tRNA(Asn/Gln) amidotransferase subunit B</fullName>
        <shortName evidence="10">Asp/Glu-ADT subunit B</shortName>
        <ecNumber evidence="10">6.3.5.-</ecNumber>
    </recommendedName>
</protein>
<dbReference type="HAMAP" id="MF_00121">
    <property type="entry name" value="GatB"/>
    <property type="match status" value="1"/>
</dbReference>
<dbReference type="InterPro" id="IPR004413">
    <property type="entry name" value="GatB"/>
</dbReference>
<evidence type="ECO:0000256" key="4">
    <source>
        <dbReference type="ARBA" id="ARBA00022741"/>
    </source>
</evidence>
<keyword evidence="5 10" id="KW-0067">ATP-binding</keyword>
<gene>
    <name evidence="10" type="primary">gatB</name>
    <name evidence="12" type="ORF">CVU76_01935</name>
</gene>
<dbReference type="GO" id="GO:0006412">
    <property type="term" value="P:translation"/>
    <property type="evidence" value="ECO:0007669"/>
    <property type="project" value="UniProtKB-UniRule"/>
</dbReference>
<dbReference type="Pfam" id="PF02934">
    <property type="entry name" value="GatB_N"/>
    <property type="match status" value="1"/>
</dbReference>
<dbReference type="GO" id="GO:0050566">
    <property type="term" value="F:asparaginyl-tRNA synthase (glutamine-hydrolyzing) activity"/>
    <property type="evidence" value="ECO:0007669"/>
    <property type="project" value="RHEA"/>
</dbReference>
<dbReference type="GO" id="GO:0005524">
    <property type="term" value="F:ATP binding"/>
    <property type="evidence" value="ECO:0007669"/>
    <property type="project" value="UniProtKB-KW"/>
</dbReference>
<evidence type="ECO:0000313" key="13">
    <source>
        <dbReference type="Proteomes" id="UP000233417"/>
    </source>
</evidence>
<comment type="catalytic activity">
    <reaction evidence="8 10">
        <text>L-aspartyl-tRNA(Asn) + L-glutamine + ATP + H2O = L-asparaginyl-tRNA(Asn) + L-glutamate + ADP + phosphate + 2 H(+)</text>
        <dbReference type="Rhea" id="RHEA:14513"/>
        <dbReference type="Rhea" id="RHEA-COMP:9674"/>
        <dbReference type="Rhea" id="RHEA-COMP:9677"/>
        <dbReference type="ChEBI" id="CHEBI:15377"/>
        <dbReference type="ChEBI" id="CHEBI:15378"/>
        <dbReference type="ChEBI" id="CHEBI:29985"/>
        <dbReference type="ChEBI" id="CHEBI:30616"/>
        <dbReference type="ChEBI" id="CHEBI:43474"/>
        <dbReference type="ChEBI" id="CHEBI:58359"/>
        <dbReference type="ChEBI" id="CHEBI:78515"/>
        <dbReference type="ChEBI" id="CHEBI:78516"/>
        <dbReference type="ChEBI" id="CHEBI:456216"/>
    </reaction>
</comment>
<dbReference type="EC" id="6.3.5.-" evidence="10"/>
<dbReference type="SUPFAM" id="SSF55931">
    <property type="entry name" value="Glutamine synthetase/guanido kinase"/>
    <property type="match status" value="1"/>
</dbReference>
<dbReference type="AlphaFoldDB" id="A0A2N2F3J9"/>
<dbReference type="SUPFAM" id="SSF89095">
    <property type="entry name" value="GatB/YqeY motif"/>
    <property type="match status" value="1"/>
</dbReference>
<dbReference type="Gene3D" id="1.10.150.380">
    <property type="entry name" value="GatB domain, N-terminal subdomain"/>
    <property type="match status" value="1"/>
</dbReference>
<evidence type="ECO:0000256" key="2">
    <source>
        <dbReference type="ARBA" id="ARBA00011123"/>
    </source>
</evidence>
<evidence type="ECO:0000313" key="12">
    <source>
        <dbReference type="EMBL" id="PKN02772.1"/>
    </source>
</evidence>
<comment type="catalytic activity">
    <reaction evidence="9 10">
        <text>L-glutamyl-tRNA(Gln) + L-glutamine + ATP + H2O = L-glutaminyl-tRNA(Gln) + L-glutamate + ADP + phosphate + H(+)</text>
        <dbReference type="Rhea" id="RHEA:17521"/>
        <dbReference type="Rhea" id="RHEA-COMP:9681"/>
        <dbReference type="Rhea" id="RHEA-COMP:9684"/>
        <dbReference type="ChEBI" id="CHEBI:15377"/>
        <dbReference type="ChEBI" id="CHEBI:15378"/>
        <dbReference type="ChEBI" id="CHEBI:29985"/>
        <dbReference type="ChEBI" id="CHEBI:30616"/>
        <dbReference type="ChEBI" id="CHEBI:43474"/>
        <dbReference type="ChEBI" id="CHEBI:58359"/>
        <dbReference type="ChEBI" id="CHEBI:78520"/>
        <dbReference type="ChEBI" id="CHEBI:78521"/>
        <dbReference type="ChEBI" id="CHEBI:456216"/>
    </reaction>
</comment>
<dbReference type="NCBIfam" id="NF004012">
    <property type="entry name" value="PRK05477.1-2"/>
    <property type="match status" value="1"/>
</dbReference>
<evidence type="ECO:0000256" key="3">
    <source>
        <dbReference type="ARBA" id="ARBA00022598"/>
    </source>
</evidence>
<dbReference type="InterPro" id="IPR003789">
    <property type="entry name" value="Asn/Gln_tRNA_amidoTrase-B-like"/>
</dbReference>
<dbReference type="PANTHER" id="PTHR11659">
    <property type="entry name" value="GLUTAMYL-TRNA GLN AMIDOTRANSFERASE SUBUNIT B MITOCHONDRIAL AND PROKARYOTIC PET112-RELATED"/>
    <property type="match status" value="1"/>
</dbReference>
<keyword evidence="4 10" id="KW-0547">Nucleotide-binding</keyword>
<dbReference type="SMART" id="SM00845">
    <property type="entry name" value="GatB_Yqey"/>
    <property type="match status" value="1"/>
</dbReference>
<keyword evidence="6 10" id="KW-0648">Protein biosynthesis</keyword>
<evidence type="ECO:0000256" key="8">
    <source>
        <dbReference type="ARBA" id="ARBA00047380"/>
    </source>
</evidence>
<evidence type="ECO:0000256" key="5">
    <source>
        <dbReference type="ARBA" id="ARBA00022840"/>
    </source>
</evidence>
<sequence length="507" mass="57711">MLVESSKYDVIIGLEIHIQTKTESKMFCSCSTKYFHKEPNTQVCPVCLGLPGALPVPNKRAIELCILLGLATNCDIENEIHFDRKHYFYPDLPKGYQISQYKRAICSDGYIEIRDEDGKKYKIEIERIHQEEDVAKSTHHTEINSGLEYSLIDYNKSGMPLIELVTKPNIRSAYQAKELATKIRQIARYLGISDADMEKGQMRCEPNISVQEKGKWEYKDGKILPIGNYMLNPKVEIKNIGSISAVEKSITYEVERLIKEIEEGKEIKQQTRGWDANKSITVFQRSKETADDYRYMPEPDIPVIEVTEKDIERISKEIIELPDEKRDRYINDYELSEYDANVLTSDRDISIYYEAVLSLVSKDIDTKKAAKACANWLTGAVFSIANDNNLDITEENIQKEDLAKLILEFEEKILTRSKAEELLRESIEKKIDLGDLITKAKTEARNTTGNLSSIVEEVIKENSKAVEDFKSGKQASLGFLVGQVMQKSKGTADPNSARSILMEKLNG</sequence>
<evidence type="ECO:0000256" key="1">
    <source>
        <dbReference type="ARBA" id="ARBA00005306"/>
    </source>
</evidence>
<dbReference type="InterPro" id="IPR018027">
    <property type="entry name" value="Asn/Gln_amidotransferase"/>
</dbReference>
<comment type="similarity">
    <text evidence="1 10">Belongs to the GatB/GatE family. GatB subfamily.</text>
</comment>
<reference evidence="12 13" key="1">
    <citation type="journal article" date="2017" name="ISME J.">
        <title>Potential for microbial H2 and metal transformations associated with novel bacteria and archaea in deep terrestrial subsurface sediments.</title>
        <authorList>
            <person name="Hernsdorf A.W."/>
            <person name="Amano Y."/>
            <person name="Miyakawa K."/>
            <person name="Ise K."/>
            <person name="Suzuki Y."/>
            <person name="Anantharaman K."/>
            <person name="Probst A."/>
            <person name="Burstein D."/>
            <person name="Thomas B.C."/>
            <person name="Banfield J.F."/>
        </authorList>
    </citation>
    <scope>NUCLEOTIDE SEQUENCE [LARGE SCALE GENOMIC DNA]</scope>
    <source>
        <strain evidence="12">HGW-Dojkabacteria-1</strain>
    </source>
</reference>
<dbReference type="InterPro" id="IPR023168">
    <property type="entry name" value="GatB_Yqey_C_2"/>
</dbReference>
<dbReference type="PANTHER" id="PTHR11659:SF0">
    <property type="entry name" value="GLUTAMYL-TRNA(GLN) AMIDOTRANSFERASE SUBUNIT B, MITOCHONDRIAL"/>
    <property type="match status" value="1"/>
</dbReference>
<organism evidence="12 13">
    <name type="scientific">Candidatus Dojkabacteria bacterium HGW-Dojkabacteria-1</name>
    <dbReference type="NCBI Taxonomy" id="2013761"/>
    <lineage>
        <taxon>Bacteria</taxon>
        <taxon>Candidatus Dojkabacteria</taxon>
    </lineage>
</organism>
<dbReference type="GO" id="GO:0050567">
    <property type="term" value="F:glutaminyl-tRNA synthase (glutamine-hydrolyzing) activity"/>
    <property type="evidence" value="ECO:0007669"/>
    <property type="project" value="UniProtKB-UniRule"/>
</dbReference>
<dbReference type="Gene3D" id="1.10.10.410">
    <property type="match status" value="1"/>
</dbReference>
<keyword evidence="3 10" id="KW-0436">Ligase</keyword>
<comment type="caution">
    <text evidence="12">The sequence shown here is derived from an EMBL/GenBank/DDBJ whole genome shotgun (WGS) entry which is preliminary data.</text>
</comment>
<dbReference type="InterPro" id="IPR006075">
    <property type="entry name" value="Asn/Gln-tRNA_Trfase_suB/E_cat"/>
</dbReference>
<proteinExistence type="inferred from homology"/>
<keyword evidence="12" id="KW-0808">Transferase</keyword>
<dbReference type="Pfam" id="PF02637">
    <property type="entry name" value="GatB_Yqey"/>
    <property type="match status" value="1"/>
</dbReference>
<evidence type="ECO:0000256" key="6">
    <source>
        <dbReference type="ARBA" id="ARBA00022917"/>
    </source>
</evidence>
<evidence type="ECO:0000256" key="7">
    <source>
        <dbReference type="ARBA" id="ARBA00024799"/>
    </source>
</evidence>